<comment type="caution">
    <text evidence="3">The sequence shown here is derived from an EMBL/GenBank/DDBJ whole genome shotgun (WGS) entry which is preliminary data.</text>
</comment>
<evidence type="ECO:0000259" key="2">
    <source>
        <dbReference type="SMART" id="SM00894"/>
    </source>
</evidence>
<feature type="domain" description="Excalibur calcium-binding" evidence="2">
    <location>
        <begin position="147"/>
        <end position="183"/>
    </location>
</feature>
<protein>
    <submittedName>
        <fullName evidence="3">Excalibur calcium-binding domain-containing protein</fullName>
    </submittedName>
</protein>
<sequence length="187" mass="20208">MYNNILKCIIITSLALGVSTSNFYSAEAAAIVMWGKTEIKLGQIGKVTISANTPLVKLNSDGSLINVRTLKKDEEFRVYSYKSNHGGLYGVGGGCFVKKGNSANYETPSKSKLALLKEISDNPEPTQKPIHSNVEDGLAVISGAPTGYKNCTALKEYYPNGVKKEHPAYASKHDGDKYGWACEPIGK</sequence>
<name>A0A9X3R9S0_9BACI</name>
<evidence type="ECO:0000256" key="1">
    <source>
        <dbReference type="SAM" id="SignalP"/>
    </source>
</evidence>
<dbReference type="RefSeq" id="WP_269921020.1">
    <property type="nucleotide sequence ID" value="NZ_JAMKBI010000002.1"/>
</dbReference>
<evidence type="ECO:0000313" key="3">
    <source>
        <dbReference type="EMBL" id="MCZ8532457.1"/>
    </source>
</evidence>
<feature type="signal peptide" evidence="1">
    <location>
        <begin position="1"/>
        <end position="24"/>
    </location>
</feature>
<gene>
    <name evidence="3" type="ORF">M9R61_03710</name>
</gene>
<feature type="chain" id="PRO_5040940832" evidence="1">
    <location>
        <begin position="25"/>
        <end position="187"/>
    </location>
</feature>
<reference evidence="3" key="1">
    <citation type="submission" date="2022-05" db="EMBL/GenBank/DDBJ databases">
        <authorList>
            <person name="Colautti A."/>
            <person name="Iacumin L."/>
        </authorList>
    </citation>
    <scope>NUCLEOTIDE SEQUENCE</scope>
    <source>
        <strain evidence="3">DSM 30747</strain>
    </source>
</reference>
<dbReference type="InterPro" id="IPR008613">
    <property type="entry name" value="Excalibur_Ca-bd_domain"/>
</dbReference>
<dbReference type="AlphaFoldDB" id="A0A9X3R9S0"/>
<evidence type="ECO:0000313" key="4">
    <source>
        <dbReference type="Proteomes" id="UP001152172"/>
    </source>
</evidence>
<dbReference type="Pfam" id="PF05901">
    <property type="entry name" value="Excalibur"/>
    <property type="match status" value="1"/>
</dbReference>
<keyword evidence="4" id="KW-1185">Reference proteome</keyword>
<proteinExistence type="predicted"/>
<dbReference type="EMBL" id="JAMKBI010000002">
    <property type="protein sequence ID" value="MCZ8532457.1"/>
    <property type="molecule type" value="Genomic_DNA"/>
</dbReference>
<dbReference type="SMART" id="SM00894">
    <property type="entry name" value="Excalibur"/>
    <property type="match status" value="1"/>
</dbReference>
<accession>A0A9X3R9S0</accession>
<dbReference type="Proteomes" id="UP001152172">
    <property type="component" value="Unassembled WGS sequence"/>
</dbReference>
<organism evidence="3 4">
    <name type="scientific">Psychrobacillus psychrodurans</name>
    <dbReference type="NCBI Taxonomy" id="126157"/>
    <lineage>
        <taxon>Bacteria</taxon>
        <taxon>Bacillati</taxon>
        <taxon>Bacillota</taxon>
        <taxon>Bacilli</taxon>
        <taxon>Bacillales</taxon>
        <taxon>Bacillaceae</taxon>
        <taxon>Psychrobacillus</taxon>
    </lineage>
</organism>
<keyword evidence="1" id="KW-0732">Signal</keyword>